<name>A0A1R3KRT3_9ROSI</name>
<reference evidence="9" key="1">
    <citation type="submission" date="2013-09" db="EMBL/GenBank/DDBJ databases">
        <title>Corchorus olitorius genome sequencing.</title>
        <authorList>
            <person name="Alam M."/>
            <person name="Haque M.S."/>
            <person name="Islam M.S."/>
            <person name="Emdad E.M."/>
            <person name="Islam M.M."/>
            <person name="Ahmed B."/>
            <person name="Halim A."/>
            <person name="Hossen Q.M.M."/>
            <person name="Hossain M.Z."/>
            <person name="Ahmed R."/>
            <person name="Khan M.M."/>
            <person name="Islam R."/>
            <person name="Rashid M.M."/>
            <person name="Khan S.A."/>
            <person name="Rahman M.S."/>
            <person name="Alam M."/>
            <person name="Yahiya A.S."/>
            <person name="Khan M.S."/>
            <person name="Azam M.S."/>
            <person name="Haque T."/>
            <person name="Lashkar M.Z.H."/>
            <person name="Akhand A.I."/>
            <person name="Morshed G."/>
            <person name="Roy S."/>
            <person name="Uddin K.S."/>
            <person name="Rabeya T."/>
            <person name="Hossain A.S."/>
            <person name="Chowdhury A."/>
            <person name="Snigdha A.R."/>
            <person name="Mortoza M.S."/>
            <person name="Matin S.A."/>
            <person name="Hoque S.M.E."/>
            <person name="Islam M.K."/>
            <person name="Roy D.K."/>
            <person name="Haider R."/>
            <person name="Moosa M.M."/>
            <person name="Elias S.M."/>
            <person name="Hasan A.M."/>
            <person name="Jahan S."/>
            <person name="Shafiuddin M."/>
            <person name="Mahmood N."/>
            <person name="Shommy N.S."/>
        </authorList>
    </citation>
    <scope>NUCLEOTIDE SEQUENCE [LARGE SCALE GENOMIC DNA]</scope>
    <source>
        <strain evidence="9">cv. O-4</strain>
    </source>
</reference>
<dbReference type="InterPro" id="IPR051156">
    <property type="entry name" value="Mito/Outer_Membr_Metalloprot"/>
</dbReference>
<proteinExistence type="inferred from homology"/>
<evidence type="ECO:0000256" key="5">
    <source>
        <dbReference type="ARBA" id="ARBA00023049"/>
    </source>
</evidence>
<evidence type="ECO:0000259" key="7">
    <source>
        <dbReference type="Pfam" id="PF01435"/>
    </source>
</evidence>
<dbReference type="EMBL" id="AWUE01012248">
    <property type="protein sequence ID" value="OMP09759.1"/>
    <property type="molecule type" value="Genomic_DNA"/>
</dbReference>
<dbReference type="Gene3D" id="3.30.2010.10">
    <property type="entry name" value="Metalloproteases ('zincins'), catalytic domain"/>
    <property type="match status" value="1"/>
</dbReference>
<dbReference type="InterPro" id="IPR001915">
    <property type="entry name" value="Peptidase_M48"/>
</dbReference>
<keyword evidence="3 6" id="KW-0378">Hydrolase</keyword>
<dbReference type="OrthoDB" id="7464992at2759"/>
<evidence type="ECO:0000256" key="1">
    <source>
        <dbReference type="ARBA" id="ARBA00022670"/>
    </source>
</evidence>
<comment type="similarity">
    <text evidence="6">Belongs to the peptidase M48 family.</text>
</comment>
<evidence type="ECO:0000256" key="6">
    <source>
        <dbReference type="RuleBase" id="RU003983"/>
    </source>
</evidence>
<organism evidence="8 9">
    <name type="scientific">Corchorus olitorius</name>
    <dbReference type="NCBI Taxonomy" id="93759"/>
    <lineage>
        <taxon>Eukaryota</taxon>
        <taxon>Viridiplantae</taxon>
        <taxon>Streptophyta</taxon>
        <taxon>Embryophyta</taxon>
        <taxon>Tracheophyta</taxon>
        <taxon>Spermatophyta</taxon>
        <taxon>Magnoliopsida</taxon>
        <taxon>eudicotyledons</taxon>
        <taxon>Gunneridae</taxon>
        <taxon>Pentapetalae</taxon>
        <taxon>rosids</taxon>
        <taxon>malvids</taxon>
        <taxon>Malvales</taxon>
        <taxon>Malvaceae</taxon>
        <taxon>Grewioideae</taxon>
        <taxon>Apeibeae</taxon>
        <taxon>Corchorus</taxon>
    </lineage>
</organism>
<sequence>MVFSYIKLEPKAILFYASSASYRAERVSLSPPILGLRQNLTRKFKPQSLLLSRTSLTRFDVVSIATVASGAARRLSCSRGGLAQATRRSYQDDLDELACLAVLMDKDDINAFCGPNGIIVIYSGLLKHLKSDEEIATVIAHEMGHAVARHVAEKMVRVVVLLIPTIWDIQSGKSHTAGYDPQVAPSVYENRLGGGDSFESLSTHPRGKKESQPKTMKLAKQVYEDVKAGNQITSFV</sequence>
<keyword evidence="4 6" id="KW-0862">Zinc</keyword>
<dbReference type="AlphaFoldDB" id="A0A1R3KRT3"/>
<evidence type="ECO:0000256" key="2">
    <source>
        <dbReference type="ARBA" id="ARBA00022723"/>
    </source>
</evidence>
<dbReference type="GO" id="GO:0051603">
    <property type="term" value="P:proteolysis involved in protein catabolic process"/>
    <property type="evidence" value="ECO:0007669"/>
    <property type="project" value="TreeGrafter"/>
</dbReference>
<dbReference type="STRING" id="93759.A0A1R3KRT3"/>
<evidence type="ECO:0000256" key="4">
    <source>
        <dbReference type="ARBA" id="ARBA00022833"/>
    </source>
</evidence>
<gene>
    <name evidence="8" type="ORF">COLO4_05158</name>
</gene>
<feature type="domain" description="Peptidase M48" evidence="7">
    <location>
        <begin position="102"/>
        <end position="169"/>
    </location>
</feature>
<keyword evidence="2" id="KW-0479">Metal-binding</keyword>
<dbReference type="Pfam" id="PF01435">
    <property type="entry name" value="Peptidase_M48"/>
    <property type="match status" value="1"/>
</dbReference>
<keyword evidence="1 6" id="KW-0645">Protease</keyword>
<dbReference type="Proteomes" id="UP000187203">
    <property type="component" value="Unassembled WGS sequence"/>
</dbReference>
<dbReference type="GO" id="GO:0046872">
    <property type="term" value="F:metal ion binding"/>
    <property type="evidence" value="ECO:0007669"/>
    <property type="project" value="UniProtKB-KW"/>
</dbReference>
<dbReference type="GO" id="GO:0016020">
    <property type="term" value="C:membrane"/>
    <property type="evidence" value="ECO:0007669"/>
    <property type="project" value="TreeGrafter"/>
</dbReference>
<evidence type="ECO:0000256" key="3">
    <source>
        <dbReference type="ARBA" id="ARBA00022801"/>
    </source>
</evidence>
<evidence type="ECO:0000313" key="9">
    <source>
        <dbReference type="Proteomes" id="UP000187203"/>
    </source>
</evidence>
<comment type="cofactor">
    <cofactor evidence="6">
        <name>Zn(2+)</name>
        <dbReference type="ChEBI" id="CHEBI:29105"/>
    </cofactor>
    <text evidence="6">Binds 1 zinc ion per subunit.</text>
</comment>
<protein>
    <submittedName>
        <fullName evidence="8">Peptidase M48</fullName>
    </submittedName>
</protein>
<dbReference type="GO" id="GO:0004222">
    <property type="term" value="F:metalloendopeptidase activity"/>
    <property type="evidence" value="ECO:0007669"/>
    <property type="project" value="InterPro"/>
</dbReference>
<keyword evidence="5 6" id="KW-0482">Metalloprotease</keyword>
<evidence type="ECO:0000313" key="8">
    <source>
        <dbReference type="EMBL" id="OMP09759.1"/>
    </source>
</evidence>
<keyword evidence="9" id="KW-1185">Reference proteome</keyword>
<dbReference type="PANTHER" id="PTHR22726">
    <property type="entry name" value="METALLOENDOPEPTIDASE OMA1"/>
    <property type="match status" value="1"/>
</dbReference>
<dbReference type="PANTHER" id="PTHR22726:SF1">
    <property type="entry name" value="METALLOENDOPEPTIDASE OMA1, MITOCHONDRIAL"/>
    <property type="match status" value="1"/>
</dbReference>
<accession>A0A1R3KRT3</accession>
<comment type="caution">
    <text evidence="8">The sequence shown here is derived from an EMBL/GenBank/DDBJ whole genome shotgun (WGS) entry which is preliminary data.</text>
</comment>